<evidence type="ECO:0000256" key="4">
    <source>
        <dbReference type="ARBA" id="ARBA00022840"/>
    </source>
</evidence>
<name>A0A0P9EQ83_9BACL</name>
<accession>A0A0P9EQ83</accession>
<evidence type="ECO:0000256" key="3">
    <source>
        <dbReference type="ARBA" id="ARBA00022801"/>
    </source>
</evidence>
<dbReference type="InterPro" id="IPR027417">
    <property type="entry name" value="P-loop_NTPase"/>
</dbReference>
<dbReference type="Proteomes" id="UP000050482">
    <property type="component" value="Unassembled WGS sequence"/>
</dbReference>
<proteinExistence type="predicted"/>
<dbReference type="GO" id="GO:0016887">
    <property type="term" value="F:ATP hydrolysis activity"/>
    <property type="evidence" value="ECO:0007669"/>
    <property type="project" value="InterPro"/>
</dbReference>
<evidence type="ECO:0000256" key="6">
    <source>
        <dbReference type="ARBA" id="ARBA00023125"/>
    </source>
</evidence>
<gene>
    <name evidence="8" type="ORF">AN477_00835</name>
</gene>
<evidence type="ECO:0000313" key="8">
    <source>
        <dbReference type="EMBL" id="KPV45728.1"/>
    </source>
</evidence>
<dbReference type="SUPFAM" id="SSF48334">
    <property type="entry name" value="DNA repair protein MutS, domain III"/>
    <property type="match status" value="1"/>
</dbReference>
<dbReference type="PANTHER" id="PTHR48466">
    <property type="entry name" value="OS10G0509000 PROTEIN-RELATED"/>
    <property type="match status" value="1"/>
</dbReference>
<dbReference type="GO" id="GO:0019843">
    <property type="term" value="F:rRNA binding"/>
    <property type="evidence" value="ECO:0007669"/>
    <property type="project" value="UniProtKB-KW"/>
</dbReference>
<dbReference type="InterPro" id="IPR045076">
    <property type="entry name" value="MutS"/>
</dbReference>
<dbReference type="Pfam" id="PF00488">
    <property type="entry name" value="MutS_V"/>
    <property type="match status" value="1"/>
</dbReference>
<protein>
    <recommendedName>
        <fullName evidence="7">DNA mismatch repair proteins mutS family domain-containing protein</fullName>
    </recommendedName>
</protein>
<dbReference type="SUPFAM" id="SSF52540">
    <property type="entry name" value="P-loop containing nucleoside triphosphate hydrolases"/>
    <property type="match status" value="1"/>
</dbReference>
<dbReference type="Gene3D" id="3.40.50.300">
    <property type="entry name" value="P-loop containing nucleotide triphosphate hydrolases"/>
    <property type="match status" value="1"/>
</dbReference>
<dbReference type="STRING" id="471514.AN477_00835"/>
<evidence type="ECO:0000256" key="5">
    <source>
        <dbReference type="ARBA" id="ARBA00022884"/>
    </source>
</evidence>
<dbReference type="GO" id="GO:0030983">
    <property type="term" value="F:mismatched DNA binding"/>
    <property type="evidence" value="ECO:0007669"/>
    <property type="project" value="InterPro"/>
</dbReference>
<keyword evidence="5" id="KW-0694">RNA-binding</keyword>
<keyword evidence="4" id="KW-0067">ATP-binding</keyword>
<comment type="caution">
    <text evidence="8">The sequence shown here is derived from an EMBL/GenBank/DDBJ whole genome shotgun (WGS) entry which is preliminary data.</text>
</comment>
<keyword evidence="6" id="KW-0238">DNA-binding</keyword>
<dbReference type="FunFam" id="3.40.50.300:FF:000830">
    <property type="entry name" value="Endonuclease MutS2"/>
    <property type="match status" value="1"/>
</dbReference>
<dbReference type="PROSITE" id="PS00486">
    <property type="entry name" value="DNA_MISMATCH_REPAIR_2"/>
    <property type="match status" value="1"/>
</dbReference>
<dbReference type="SMART" id="SM00533">
    <property type="entry name" value="MUTSd"/>
    <property type="match status" value="1"/>
</dbReference>
<organism evidence="8 9">
    <name type="scientific">Alicyclobacillus ferrooxydans</name>
    <dbReference type="NCBI Taxonomy" id="471514"/>
    <lineage>
        <taxon>Bacteria</taxon>
        <taxon>Bacillati</taxon>
        <taxon>Bacillota</taxon>
        <taxon>Bacilli</taxon>
        <taxon>Bacillales</taxon>
        <taxon>Alicyclobacillaceae</taxon>
        <taxon>Alicyclobacillus</taxon>
    </lineage>
</organism>
<reference evidence="8 9" key="1">
    <citation type="submission" date="2015-09" db="EMBL/GenBank/DDBJ databases">
        <title>Draft genome sequence of Alicyclobacillus ferrooxydans DSM 22381.</title>
        <authorList>
            <person name="Hemp J."/>
        </authorList>
    </citation>
    <scope>NUCLEOTIDE SEQUENCE [LARGE SCALE GENOMIC DNA]</scope>
    <source>
        <strain evidence="8 9">TC-34</strain>
    </source>
</reference>
<dbReference type="NCBIfam" id="TIGR01069">
    <property type="entry name" value="mutS2"/>
    <property type="match status" value="1"/>
</dbReference>
<dbReference type="PATRIC" id="fig|471514.4.peg.145"/>
<dbReference type="InterPro" id="IPR000432">
    <property type="entry name" value="DNA_mismatch_repair_MutS_C"/>
</dbReference>
<keyword evidence="3" id="KW-0378">Hydrolase</keyword>
<dbReference type="RefSeq" id="WP_245631664.1">
    <property type="nucleotide sequence ID" value="NZ_LJCO01000008.1"/>
</dbReference>
<dbReference type="GO" id="GO:0140664">
    <property type="term" value="F:ATP-dependent DNA damage sensor activity"/>
    <property type="evidence" value="ECO:0007669"/>
    <property type="project" value="InterPro"/>
</dbReference>
<keyword evidence="2" id="KW-0547">Nucleotide-binding</keyword>
<evidence type="ECO:0000313" key="9">
    <source>
        <dbReference type="Proteomes" id="UP000050482"/>
    </source>
</evidence>
<dbReference type="AlphaFoldDB" id="A0A0P9EQ83"/>
<evidence type="ECO:0000256" key="1">
    <source>
        <dbReference type="ARBA" id="ARBA00022730"/>
    </source>
</evidence>
<evidence type="ECO:0000256" key="2">
    <source>
        <dbReference type="ARBA" id="ARBA00022741"/>
    </source>
</evidence>
<dbReference type="EMBL" id="LJCO01000008">
    <property type="protein sequence ID" value="KPV45728.1"/>
    <property type="molecule type" value="Genomic_DNA"/>
</dbReference>
<dbReference type="InterPro" id="IPR005747">
    <property type="entry name" value="MutS2"/>
</dbReference>
<dbReference type="GO" id="GO:0006298">
    <property type="term" value="P:mismatch repair"/>
    <property type="evidence" value="ECO:0007669"/>
    <property type="project" value="InterPro"/>
</dbReference>
<keyword evidence="9" id="KW-1185">Reference proteome</keyword>
<evidence type="ECO:0000259" key="7">
    <source>
        <dbReference type="PROSITE" id="PS00486"/>
    </source>
</evidence>
<sequence>MNEKTYSALEFDKVKEELAHYALSYLGHQHIHQMTPDTDIKRIQYRLDEAAEAKRLVESGGSVPIPTLDGIERVALMLGKNFVFTPADFESVATFLRSTAQLQAYLRRKQEIAPRLYGYGESLHLLQDLYNEIHRCIAQGDVIDSASDALLRAKKQESIVESRLRKKLDSLLQKYHAYLQESFVIQRGGRYVLAVRRDQKKVVRGSIVDESSSGQTVFIEPADVSALSLELDDWRNEIEQEKHRVLCSLSEQLDLERAAIIQNLETIGICDFVIAKGKYAKALEANRVDVNQEGWIEIRQGRHPLIGKNSVPIDFCMGKENQALIITGPNTGGKTATLKTVGLLTIMMQCGLLVPALPGSSLAVFQQVLPDIGDGQSLEQSLSTFSAHIRSLVDIMEHANHRSLILLDELASGTDPGEGIGLSIAVLEKLFERGCTIVATTHFSEIKDFAIVTPGFEVARMEFDVETLRPLYRITIGEAGESYALLIARKLGLSKELIDRARTIVETQSGAGENGKVQTKVHKHMNELSPAEQHSDLRAPRHHSELEKVPQVNGVRDGNDAALITKTKPFQIGDRVWIHPMRQSGIVAELPDTRGNLVVMVQKRRHVINQKRVAPYLSREELYPENYDLDIVLESKDVRKKRKLMNKRHVDGLAIEHPNHPQL</sequence>
<feature type="domain" description="DNA mismatch repair proteins mutS family" evidence="7">
    <location>
        <begin position="403"/>
        <end position="419"/>
    </location>
</feature>
<dbReference type="GO" id="GO:0004519">
    <property type="term" value="F:endonuclease activity"/>
    <property type="evidence" value="ECO:0007669"/>
    <property type="project" value="InterPro"/>
</dbReference>
<dbReference type="InterPro" id="IPR007696">
    <property type="entry name" value="DNA_mismatch_repair_MutS_core"/>
</dbReference>
<dbReference type="SMART" id="SM00534">
    <property type="entry name" value="MUTSac"/>
    <property type="match status" value="1"/>
</dbReference>
<dbReference type="PANTHER" id="PTHR48466:SF2">
    <property type="entry name" value="OS10G0509000 PROTEIN"/>
    <property type="match status" value="1"/>
</dbReference>
<dbReference type="InterPro" id="IPR036187">
    <property type="entry name" value="DNA_mismatch_repair_MutS_sf"/>
</dbReference>
<keyword evidence="1" id="KW-0699">rRNA-binding</keyword>
<dbReference type="GO" id="GO:0045910">
    <property type="term" value="P:negative regulation of DNA recombination"/>
    <property type="evidence" value="ECO:0007669"/>
    <property type="project" value="InterPro"/>
</dbReference>
<dbReference type="GO" id="GO:0005524">
    <property type="term" value="F:ATP binding"/>
    <property type="evidence" value="ECO:0007669"/>
    <property type="project" value="UniProtKB-KW"/>
</dbReference>